<dbReference type="Pfam" id="PF00483">
    <property type="entry name" value="NTP_transferase"/>
    <property type="match status" value="1"/>
</dbReference>
<reference evidence="2 3" key="1">
    <citation type="submission" date="2020-04" db="EMBL/GenBank/DDBJ databases">
        <authorList>
            <person name="Hogendoorn C."/>
        </authorList>
    </citation>
    <scope>NUCLEOTIDE SEQUENCE [LARGE SCALE GENOMIC DNA]</scope>
    <source>
        <strain evidence="2">COOX1</strain>
    </source>
</reference>
<dbReference type="InterPro" id="IPR005835">
    <property type="entry name" value="NTP_transferase_dom"/>
</dbReference>
<proteinExistence type="predicted"/>
<dbReference type="RefSeq" id="WP_170085846.1">
    <property type="nucleotide sequence ID" value="NZ_CP047972.1"/>
</dbReference>
<evidence type="ECO:0000313" key="2">
    <source>
        <dbReference type="EMBL" id="CAB3393974.1"/>
    </source>
</evidence>
<dbReference type="InterPro" id="IPR029044">
    <property type="entry name" value="Nucleotide-diphossugar_trans"/>
</dbReference>
<protein>
    <submittedName>
        <fullName evidence="2">Nucleoside-diphosphate-sugar pyrophosphorylase</fullName>
    </submittedName>
</protein>
<dbReference type="Proteomes" id="UP000502196">
    <property type="component" value="Chromosome"/>
</dbReference>
<dbReference type="InterPro" id="IPR050486">
    <property type="entry name" value="Mannose-1P_guanyltransferase"/>
</dbReference>
<feature type="domain" description="Nucleotidyl transferase" evidence="1">
    <location>
        <begin position="2"/>
        <end position="221"/>
    </location>
</feature>
<dbReference type="SUPFAM" id="SSF53448">
    <property type="entry name" value="Nucleotide-diphospho-sugar transferases"/>
    <property type="match status" value="1"/>
</dbReference>
<evidence type="ECO:0000313" key="3">
    <source>
        <dbReference type="Proteomes" id="UP000502196"/>
    </source>
</evidence>
<dbReference type="PANTHER" id="PTHR22572">
    <property type="entry name" value="SUGAR-1-PHOSPHATE GUANYL TRANSFERASE"/>
    <property type="match status" value="1"/>
</dbReference>
<dbReference type="AlphaFoldDB" id="A0A6F9EBP0"/>
<dbReference type="EMBL" id="LR792683">
    <property type="protein sequence ID" value="CAB3393974.1"/>
    <property type="molecule type" value="Genomic_DNA"/>
</dbReference>
<gene>
    <name evidence="2" type="ORF">COOX1_2182</name>
</gene>
<organism evidence="2 3">
    <name type="scientific">Kyrpidia spormannii</name>
    <dbReference type="NCBI Taxonomy" id="2055160"/>
    <lineage>
        <taxon>Bacteria</taxon>
        <taxon>Bacillati</taxon>
        <taxon>Bacillota</taxon>
        <taxon>Bacilli</taxon>
        <taxon>Bacillales</taxon>
        <taxon>Alicyclobacillaceae</taxon>
        <taxon>Kyrpidia</taxon>
    </lineage>
</organism>
<sequence>MKAVIMAGGRGQRLRPLTDVIPKPLLPLDGVPMVEILIRQLKSQGFDDLVLTVGYRADLLRTYLGGGEAFGARITYIEETEPRGTAGSLSQLSADQPLLVVNGDILTTAGFCDIVAKHEEYGAALTLVSYPSEIPVDFGVLHTEGERVLRVEEKPRLPALVSTGIYVLSPDALAMVPDGRYDMTDLIERLIAEGRRVCHYPLSGVWIDVGRMEDFRRAQKLFAADKGRFLPSPSKVKRKE</sequence>
<accession>A0A6F9EBP0</accession>
<dbReference type="Gene3D" id="3.90.550.10">
    <property type="entry name" value="Spore Coat Polysaccharide Biosynthesis Protein SpsA, Chain A"/>
    <property type="match status" value="1"/>
</dbReference>
<evidence type="ECO:0000259" key="1">
    <source>
        <dbReference type="Pfam" id="PF00483"/>
    </source>
</evidence>
<name>A0A6F9EBP0_9BACL</name>